<evidence type="ECO:0008006" key="4">
    <source>
        <dbReference type="Google" id="ProtNLM"/>
    </source>
</evidence>
<feature type="region of interest" description="Disordered" evidence="1">
    <location>
        <begin position="1"/>
        <end position="25"/>
    </location>
</feature>
<name>A0A8J7GC04_9ACTN</name>
<accession>A0A8J7GC04</accession>
<sequence length="363" mass="38447">MTPTPDRGAPTGSEPGARTGPMTAGAARAAAVDWVTRHAAPEPGFLGAYFGGSTVALPDDAPVPAGSDVDVFLVVEEPGAKVGKFEYHGALLEISPLPAAGLATPEQVLGRYHLAGPFRTDTVIADPTGHLRALHRRVAVEFAREDWVRRRCADVAVAESLRRQDPAAPWHARVTGWLFPTACTAHVLLVAALRNPTVRLRHLAVRGVLADYGLSDGYPELLELLGCATMTAATARRHLDALADTFDAAAAVARTRFPFSSDITPAARPIAIDASRTLIDRGLHRETVFWTAATFARCHAILAADAPELGERLAPAFGELTADLGVATGADLARRTAEVLAYLPRLAETADAIIAAHPEITRP</sequence>
<reference evidence="2" key="1">
    <citation type="submission" date="2020-11" db="EMBL/GenBank/DDBJ databases">
        <title>Sequencing the genomes of 1000 actinobacteria strains.</title>
        <authorList>
            <person name="Klenk H.-P."/>
        </authorList>
    </citation>
    <scope>NUCLEOTIDE SEQUENCE</scope>
    <source>
        <strain evidence="2">DSM 45356</strain>
    </source>
</reference>
<gene>
    <name evidence="2" type="ORF">IW245_003927</name>
</gene>
<protein>
    <recommendedName>
        <fullName evidence="4">Polymerase nucleotidyl transferase domain-containing protein</fullName>
    </recommendedName>
</protein>
<evidence type="ECO:0000256" key="1">
    <source>
        <dbReference type="SAM" id="MobiDB-lite"/>
    </source>
</evidence>
<evidence type="ECO:0000313" key="3">
    <source>
        <dbReference type="Proteomes" id="UP000622552"/>
    </source>
</evidence>
<comment type="caution">
    <text evidence="2">The sequence shown here is derived from an EMBL/GenBank/DDBJ whole genome shotgun (WGS) entry which is preliminary data.</text>
</comment>
<keyword evidence="3" id="KW-1185">Reference proteome</keyword>
<dbReference type="EMBL" id="JADOUF010000001">
    <property type="protein sequence ID" value="MBG6137733.1"/>
    <property type="molecule type" value="Genomic_DNA"/>
</dbReference>
<proteinExistence type="predicted"/>
<evidence type="ECO:0000313" key="2">
    <source>
        <dbReference type="EMBL" id="MBG6137733.1"/>
    </source>
</evidence>
<dbReference type="AlphaFoldDB" id="A0A8J7GC04"/>
<dbReference type="Proteomes" id="UP000622552">
    <property type="component" value="Unassembled WGS sequence"/>
</dbReference>
<feature type="compositionally biased region" description="Low complexity" evidence="1">
    <location>
        <begin position="15"/>
        <end position="25"/>
    </location>
</feature>
<organism evidence="2 3">
    <name type="scientific">Longispora fulva</name>
    <dbReference type="NCBI Taxonomy" id="619741"/>
    <lineage>
        <taxon>Bacteria</taxon>
        <taxon>Bacillati</taxon>
        <taxon>Actinomycetota</taxon>
        <taxon>Actinomycetes</taxon>
        <taxon>Micromonosporales</taxon>
        <taxon>Micromonosporaceae</taxon>
        <taxon>Longispora</taxon>
    </lineage>
</organism>
<dbReference type="RefSeq" id="WP_197004562.1">
    <property type="nucleotide sequence ID" value="NZ_BONS01000024.1"/>
</dbReference>